<keyword evidence="1" id="KW-0862">Zinc</keyword>
<gene>
    <name evidence="4" type="ORF">MELIAE_LOCUS1144</name>
</gene>
<dbReference type="InterPro" id="IPR013087">
    <property type="entry name" value="Znf_C2H2_type"/>
</dbReference>
<evidence type="ECO:0000259" key="2">
    <source>
        <dbReference type="PROSITE" id="PS50157"/>
    </source>
</evidence>
<feature type="domain" description="SWIM-type" evidence="3">
    <location>
        <begin position="322"/>
        <end position="374"/>
    </location>
</feature>
<organism evidence="4 5">
    <name type="scientific">Brassicogethes aeneus</name>
    <name type="common">Rape pollen beetle</name>
    <name type="synonym">Meligethes aeneus</name>
    <dbReference type="NCBI Taxonomy" id="1431903"/>
    <lineage>
        <taxon>Eukaryota</taxon>
        <taxon>Metazoa</taxon>
        <taxon>Ecdysozoa</taxon>
        <taxon>Arthropoda</taxon>
        <taxon>Hexapoda</taxon>
        <taxon>Insecta</taxon>
        <taxon>Pterygota</taxon>
        <taxon>Neoptera</taxon>
        <taxon>Endopterygota</taxon>
        <taxon>Coleoptera</taxon>
        <taxon>Polyphaga</taxon>
        <taxon>Cucujiformia</taxon>
        <taxon>Nitidulidae</taxon>
        <taxon>Meligethinae</taxon>
        <taxon>Brassicogethes</taxon>
    </lineage>
</organism>
<feature type="domain" description="C2H2-type" evidence="2">
    <location>
        <begin position="3"/>
        <end position="31"/>
    </location>
</feature>
<name>A0A9P0FCF0_BRAAE</name>
<dbReference type="PANTHER" id="PTHR33936">
    <property type="entry name" value="PROTEIN CBG17840"/>
    <property type="match status" value="1"/>
</dbReference>
<dbReference type="OrthoDB" id="6426693at2759"/>
<evidence type="ECO:0000259" key="3">
    <source>
        <dbReference type="PROSITE" id="PS50966"/>
    </source>
</evidence>
<dbReference type="PROSITE" id="PS50157">
    <property type="entry name" value="ZINC_FINGER_C2H2_2"/>
    <property type="match status" value="1"/>
</dbReference>
<dbReference type="PANTHER" id="PTHR33936:SF24">
    <property type="entry name" value="C2H2-TYPE DOMAIN-CONTAINING PROTEIN"/>
    <property type="match status" value="1"/>
</dbReference>
<dbReference type="SMART" id="SM00355">
    <property type="entry name" value="ZnF_C2H2"/>
    <property type="match status" value="2"/>
</dbReference>
<dbReference type="Proteomes" id="UP001154078">
    <property type="component" value="Chromosome 1"/>
</dbReference>
<dbReference type="Gene3D" id="3.30.160.60">
    <property type="entry name" value="Classic Zinc Finger"/>
    <property type="match status" value="1"/>
</dbReference>
<dbReference type="GO" id="GO:0008270">
    <property type="term" value="F:zinc ion binding"/>
    <property type="evidence" value="ECO:0007669"/>
    <property type="project" value="UniProtKB-KW"/>
</dbReference>
<evidence type="ECO:0000313" key="5">
    <source>
        <dbReference type="Proteomes" id="UP001154078"/>
    </source>
</evidence>
<evidence type="ECO:0000313" key="4">
    <source>
        <dbReference type="EMBL" id="CAH0547093.1"/>
    </source>
</evidence>
<keyword evidence="1" id="KW-0863">Zinc-finger</keyword>
<dbReference type="EMBL" id="OV121132">
    <property type="protein sequence ID" value="CAH0547093.1"/>
    <property type="molecule type" value="Genomic_DNA"/>
</dbReference>
<dbReference type="InterPro" id="IPR052797">
    <property type="entry name" value="RegFact_GeneExpr_CellDeath"/>
</dbReference>
<protein>
    <recommendedName>
        <fullName evidence="6">SWIM-type domain-containing protein</fullName>
    </recommendedName>
</protein>
<evidence type="ECO:0000256" key="1">
    <source>
        <dbReference type="PROSITE-ProRule" id="PRU00042"/>
    </source>
</evidence>
<dbReference type="PROSITE" id="PS50966">
    <property type="entry name" value="ZF_SWIM"/>
    <property type="match status" value="1"/>
</dbReference>
<dbReference type="PROSITE" id="PS00028">
    <property type="entry name" value="ZINC_FINGER_C2H2_1"/>
    <property type="match status" value="2"/>
</dbReference>
<dbReference type="SUPFAM" id="SSF57667">
    <property type="entry name" value="beta-beta-alpha zinc fingers"/>
    <property type="match status" value="1"/>
</dbReference>
<proteinExistence type="predicted"/>
<sequence>MPFVCNSCSKVFARKIQLNKHMENLHKDNDFHKYLSKCLEDNCQTSFKYTAHLREHLQSCHSKIIENETLYFSTEGEFYDWKNTICKNNNVQYNCMKKNDLTYFNCNRSGLFKDNNKNTVKCLKSQGSCKINSNCTSQIILKKMNMDKYRVDYFKTHYGHDLEVQHIRIPREDRIDISARLSSGVPVVRILDSYRNSIEEEKLSRCDIITRKDINNIKTAFNINIQEGVRHENDSVLESMHKTIKYFYLDGKTVKRLDKGITAVLKYTRDKIVNRLIKITKGVNNCHIQDIHKRHRVALTSKMEITNENNHTWIVQTENGKYQVSRNEKTSDENCKLTCSFCKICIHDFECTCADFYIRGTICKHIHFIKLNVQNIEVDNKEMEDESEFRINPCVEETVLNLKTLSNYGLTENKKNVSHEIKKACTQLLEIPDSVYENNETGPQILKFLQNCIALTSIQKGDSKKRIITDNKNCQEPANKKIKKQNTFFSTMNKVKGSKNTIKRPTQSEISLITSQLNTQSDHDYTC</sequence>
<dbReference type="AlphaFoldDB" id="A0A9P0FCF0"/>
<evidence type="ECO:0008006" key="6">
    <source>
        <dbReference type="Google" id="ProtNLM"/>
    </source>
</evidence>
<accession>A0A9P0FCF0</accession>
<dbReference type="InterPro" id="IPR007527">
    <property type="entry name" value="Znf_SWIM"/>
</dbReference>
<keyword evidence="1" id="KW-0479">Metal-binding</keyword>
<dbReference type="InterPro" id="IPR036236">
    <property type="entry name" value="Znf_C2H2_sf"/>
</dbReference>
<keyword evidence="5" id="KW-1185">Reference proteome</keyword>
<reference evidence="4" key="1">
    <citation type="submission" date="2021-12" db="EMBL/GenBank/DDBJ databases">
        <authorList>
            <person name="King R."/>
        </authorList>
    </citation>
    <scope>NUCLEOTIDE SEQUENCE</scope>
</reference>